<proteinExistence type="predicted"/>
<keyword evidence="1" id="KW-0614">Plasmid</keyword>
<gene>
    <name evidence="1" type="ORF">J421_5743</name>
</gene>
<reference evidence="1 2" key="1">
    <citation type="journal article" date="2014" name="Genome Announc.">
        <title>Genome Sequence and Methylome of Soil Bacterium Gemmatirosa kalamazoonensis KBS708T, a Member of the Rarely Cultivated Gemmatimonadetes Phylum.</title>
        <authorList>
            <person name="Debruyn J.M."/>
            <person name="Radosevich M."/>
            <person name="Wommack K.E."/>
            <person name="Polson S.W."/>
            <person name="Hauser L.J."/>
            <person name="Fawaz M.N."/>
            <person name="Korlach J."/>
            <person name="Tsai Y.C."/>
        </authorList>
    </citation>
    <scope>NUCLEOTIDE SEQUENCE [LARGE SCALE GENOMIC DNA]</scope>
    <source>
        <strain evidence="1 2">KBS708</strain>
        <plasmid evidence="2">Plasmid 2</plasmid>
    </source>
</reference>
<dbReference type="Proteomes" id="UP000019151">
    <property type="component" value="Plasmid 2"/>
</dbReference>
<accession>W0RUN1</accession>
<name>W0RUN1_9BACT</name>
<sequence>MSPNVDVVRALELLSQLEPELLAHEAVVPPGRPSPGDGDALDRALRAGLARLRVEIGRETFIYLRWRAERAREAAAAARAEAAALRRTARATRRAADLPTSATAREVRDASGRSWTISEAGPNDLFGGASPRWLGFHSGAVHRQISDYPPDWRARGDEELCQLLTRDDAVSDERPEAPRAK</sequence>
<dbReference type="EMBL" id="CP007130">
    <property type="protein sequence ID" value="AHG93278.1"/>
    <property type="molecule type" value="Genomic_DNA"/>
</dbReference>
<keyword evidence="2" id="KW-1185">Reference proteome</keyword>
<evidence type="ECO:0000313" key="2">
    <source>
        <dbReference type="Proteomes" id="UP000019151"/>
    </source>
</evidence>
<dbReference type="RefSeq" id="WP_025414585.1">
    <property type="nucleotide sequence ID" value="NZ_CP007130.1"/>
</dbReference>
<dbReference type="InParanoid" id="W0RUN1"/>
<protein>
    <submittedName>
        <fullName evidence="1">Uncharacterized protein</fullName>
    </submittedName>
</protein>
<evidence type="ECO:0000313" key="1">
    <source>
        <dbReference type="EMBL" id="AHG93278.1"/>
    </source>
</evidence>
<dbReference type="HOGENOM" id="CLU_1608475_0_0_0"/>
<geneLocation type="plasmid" evidence="1 2">
    <name>2</name>
</geneLocation>
<dbReference type="KEGG" id="gba:J421_5743"/>
<organism evidence="1 2">
    <name type="scientific">Gemmatirosa kalamazoonensis</name>
    <dbReference type="NCBI Taxonomy" id="861299"/>
    <lineage>
        <taxon>Bacteria</taxon>
        <taxon>Pseudomonadati</taxon>
        <taxon>Gemmatimonadota</taxon>
        <taxon>Gemmatimonadia</taxon>
        <taxon>Gemmatimonadales</taxon>
        <taxon>Gemmatimonadaceae</taxon>
        <taxon>Gemmatirosa</taxon>
    </lineage>
</organism>
<dbReference type="AlphaFoldDB" id="W0RUN1"/>